<keyword evidence="6" id="KW-0489">Methyltransferase</keyword>
<reference evidence="10" key="1">
    <citation type="submission" date="2025-08" db="UniProtKB">
        <authorList>
            <consortium name="Ensembl"/>
        </authorList>
    </citation>
    <scope>IDENTIFICATION</scope>
</reference>
<dbReference type="PANTHER" id="PTHR13539:SF3">
    <property type="entry name" value="CALMODULIN-LYSINE N-METHYLTRANSFERASE"/>
    <property type="match status" value="1"/>
</dbReference>
<evidence type="ECO:0000313" key="11">
    <source>
        <dbReference type="Proteomes" id="UP001108240"/>
    </source>
</evidence>
<dbReference type="Ensembl" id="ENSCCRT00000160493.1">
    <property type="protein sequence ID" value="ENSCCRP00000162988.1"/>
    <property type="gene ID" value="ENSCCRG00000081834.1"/>
</dbReference>
<dbReference type="InterPro" id="IPR029063">
    <property type="entry name" value="SAM-dependent_MTases_sf"/>
</dbReference>
<protein>
    <recommendedName>
        <fullName evidence="4">Calmodulin-lysine N-methyltransferase</fullName>
        <ecNumber evidence="3">2.1.1.60</ecNumber>
    </recommendedName>
</protein>
<keyword evidence="9" id="KW-0539">Nucleus</keyword>
<keyword evidence="5" id="KW-0963">Cytoplasm</keyword>
<sequence length="295" mass="33351">MNKFKDPPLAATEMHANNHQNHDSHCGTDVARARWALLRQVLKQKQLDSADVQQVSVRRFSSFNLFSRSRVSSTETEEQWVEYRSAIFPQYSALLRDNLGPIRVNEVLSSFDNTGNVCVWPSEEVMAYYCLKKRHMFTGSAVCELGGGMTCLAGLMIAVCADVKEVLLSDGNEKAIQNVRSVIERNRREGLFLSTNVSSSLFLDQYRSSLVDALRRLLRPDGTALVFAPSRGDTLAEFCRLAESAGLRVCRYDNYDSHLWDLHLKMQREGKEVYDENIHYPLLLTLTHGSSPALI</sequence>
<proteinExistence type="predicted"/>
<dbReference type="GO" id="GO:0018025">
    <property type="term" value="F:calmodulin-lysine N-methyltransferase activity"/>
    <property type="evidence" value="ECO:0007669"/>
    <property type="project" value="UniProtKB-EC"/>
</dbReference>
<evidence type="ECO:0000256" key="9">
    <source>
        <dbReference type="ARBA" id="ARBA00023242"/>
    </source>
</evidence>
<name>A0A9J8C1U6_CYPCA</name>
<evidence type="ECO:0000256" key="1">
    <source>
        <dbReference type="ARBA" id="ARBA00004123"/>
    </source>
</evidence>
<keyword evidence="8" id="KW-0949">S-adenosyl-L-methionine</keyword>
<dbReference type="GO" id="GO:0005634">
    <property type="term" value="C:nucleus"/>
    <property type="evidence" value="ECO:0007669"/>
    <property type="project" value="UniProtKB-SubCell"/>
</dbReference>
<organism evidence="10 11">
    <name type="scientific">Cyprinus carpio carpio</name>
    <dbReference type="NCBI Taxonomy" id="630221"/>
    <lineage>
        <taxon>Eukaryota</taxon>
        <taxon>Metazoa</taxon>
        <taxon>Chordata</taxon>
        <taxon>Craniata</taxon>
        <taxon>Vertebrata</taxon>
        <taxon>Euteleostomi</taxon>
        <taxon>Actinopterygii</taxon>
        <taxon>Neopterygii</taxon>
        <taxon>Teleostei</taxon>
        <taxon>Ostariophysi</taxon>
        <taxon>Cypriniformes</taxon>
        <taxon>Cyprinidae</taxon>
        <taxon>Cyprininae</taxon>
        <taxon>Cyprinus</taxon>
    </lineage>
</organism>
<evidence type="ECO:0000256" key="2">
    <source>
        <dbReference type="ARBA" id="ARBA00004496"/>
    </source>
</evidence>
<evidence type="ECO:0000256" key="5">
    <source>
        <dbReference type="ARBA" id="ARBA00022490"/>
    </source>
</evidence>
<keyword evidence="11" id="KW-1185">Reference proteome</keyword>
<dbReference type="InterPro" id="IPR025800">
    <property type="entry name" value="CaM-Lys-N-MeTrfase"/>
</dbReference>
<dbReference type="Pfam" id="PF10294">
    <property type="entry name" value="Methyltransf_16"/>
    <property type="match status" value="1"/>
</dbReference>
<accession>A0A9J8C1U6</accession>
<dbReference type="AlphaFoldDB" id="A0A9J8C1U6"/>
<dbReference type="Proteomes" id="UP001108240">
    <property type="component" value="Unplaced"/>
</dbReference>
<evidence type="ECO:0000313" key="10">
    <source>
        <dbReference type="Ensembl" id="ENSCCRP00000162988.1"/>
    </source>
</evidence>
<dbReference type="SUPFAM" id="SSF53335">
    <property type="entry name" value="S-adenosyl-L-methionine-dependent methyltransferases"/>
    <property type="match status" value="1"/>
</dbReference>
<evidence type="ECO:0000256" key="8">
    <source>
        <dbReference type="ARBA" id="ARBA00022691"/>
    </source>
</evidence>
<dbReference type="GO" id="GO:0005737">
    <property type="term" value="C:cytoplasm"/>
    <property type="evidence" value="ECO:0007669"/>
    <property type="project" value="UniProtKB-SubCell"/>
</dbReference>
<evidence type="ECO:0000256" key="4">
    <source>
        <dbReference type="ARBA" id="ARBA00020594"/>
    </source>
</evidence>
<reference evidence="10" key="2">
    <citation type="submission" date="2025-09" db="UniProtKB">
        <authorList>
            <consortium name="Ensembl"/>
        </authorList>
    </citation>
    <scope>IDENTIFICATION</scope>
</reference>
<keyword evidence="7" id="KW-0808">Transferase</keyword>
<evidence type="ECO:0000256" key="3">
    <source>
        <dbReference type="ARBA" id="ARBA00011914"/>
    </source>
</evidence>
<dbReference type="GeneTree" id="ENSGT00390000002168"/>
<evidence type="ECO:0000256" key="6">
    <source>
        <dbReference type="ARBA" id="ARBA00022603"/>
    </source>
</evidence>
<evidence type="ECO:0000256" key="7">
    <source>
        <dbReference type="ARBA" id="ARBA00022679"/>
    </source>
</evidence>
<dbReference type="Gene3D" id="3.40.50.150">
    <property type="entry name" value="Vaccinia Virus protein VP39"/>
    <property type="match status" value="2"/>
</dbReference>
<dbReference type="EC" id="2.1.1.60" evidence="3"/>
<dbReference type="PANTHER" id="PTHR13539">
    <property type="entry name" value="CALMODULIN-LYSINE N-METHYLTRANSFERASE"/>
    <property type="match status" value="1"/>
</dbReference>
<comment type="subcellular location">
    <subcellularLocation>
        <location evidence="2">Cytoplasm</location>
    </subcellularLocation>
    <subcellularLocation>
        <location evidence="1">Nucleus</location>
    </subcellularLocation>
</comment>
<dbReference type="InterPro" id="IPR019410">
    <property type="entry name" value="Methyltransf_16"/>
</dbReference>
<dbReference type="GO" id="GO:0032259">
    <property type="term" value="P:methylation"/>
    <property type="evidence" value="ECO:0007669"/>
    <property type="project" value="UniProtKB-KW"/>
</dbReference>